<reference evidence="5 6" key="1">
    <citation type="submission" date="2019-09" db="EMBL/GenBank/DDBJ databases">
        <title>Bird 10,000 Genomes (B10K) Project - Family phase.</title>
        <authorList>
            <person name="Zhang G."/>
        </authorList>
    </citation>
    <scope>NUCLEOTIDE SEQUENCE [LARGE SCALE GENOMIC DNA]</scope>
    <source>
        <strain evidence="5">B10K-DU-011-36</strain>
        <tissue evidence="5">Muscle</tissue>
    </source>
</reference>
<dbReference type="GO" id="GO:0004197">
    <property type="term" value="F:cysteine-type endopeptidase activity"/>
    <property type="evidence" value="ECO:0007669"/>
    <property type="project" value="InterPro"/>
</dbReference>
<dbReference type="Pfam" id="PF13927">
    <property type="entry name" value="Ig_3"/>
    <property type="match status" value="1"/>
</dbReference>
<comment type="caution">
    <text evidence="5">The sequence shown here is derived from an EMBL/GenBank/DDBJ whole genome shotgun (WGS) entry which is preliminary data.</text>
</comment>
<dbReference type="InterPro" id="IPR052039">
    <property type="entry name" value="Caspase-related_regulators"/>
</dbReference>
<dbReference type="InterPro" id="IPR036179">
    <property type="entry name" value="Ig-like_dom_sf"/>
</dbReference>
<evidence type="ECO:0000259" key="3">
    <source>
        <dbReference type="PROSITE" id="PS50208"/>
    </source>
</evidence>
<keyword evidence="1" id="KW-1015">Disulfide bond</keyword>
<feature type="non-terminal residue" evidence="5">
    <location>
        <position position="257"/>
    </location>
</feature>
<sequence length="257" mass="28954">FSIAIVITEQPVSVSVPVGYSFTLRCRAEARTSLQYQWFCQRQSACCKIPGATMQDLPITAQQTQLYTCRINDLYRNAIFSDWVKVEVHPCVARGLLPQLWQGEPVIVLNPTEQKVEVGKPLLLQCAAMGVPAPSYQWYRNGNVLEHQRKKKLWIAHAKVSDSGTYLCCASNSHGEHWTNAVDIHIGEQNQLIETLPPSEHLQLCHLVFLLATGKIALLVGNNRYRHHPNLMAPVTDVFELSRLLKQLGFQVVSLLD</sequence>
<keyword evidence="6" id="KW-1185">Reference proteome</keyword>
<dbReference type="InterPro" id="IPR011600">
    <property type="entry name" value="Pept_C14_caspase"/>
</dbReference>
<evidence type="ECO:0000259" key="4">
    <source>
        <dbReference type="PROSITE" id="PS50835"/>
    </source>
</evidence>
<feature type="domain" description="Ig-like" evidence="4">
    <location>
        <begin position="5"/>
        <end position="81"/>
    </location>
</feature>
<dbReference type="InterPro" id="IPR003599">
    <property type="entry name" value="Ig_sub"/>
</dbReference>
<protein>
    <submittedName>
        <fullName evidence="5">MALT1 protein</fullName>
    </submittedName>
</protein>
<evidence type="ECO:0000256" key="1">
    <source>
        <dbReference type="ARBA" id="ARBA00023157"/>
    </source>
</evidence>
<dbReference type="InterPro" id="IPR007110">
    <property type="entry name" value="Ig-like_dom"/>
</dbReference>
<dbReference type="Proteomes" id="UP000537522">
    <property type="component" value="Unassembled WGS sequence"/>
</dbReference>
<proteinExistence type="predicted"/>
<dbReference type="InterPro" id="IPR003598">
    <property type="entry name" value="Ig_sub2"/>
</dbReference>
<accession>A0A7L0KLK1</accession>
<dbReference type="PANTHER" id="PTHR22576:SF38">
    <property type="entry name" value="MUCOSA-ASSOCIATED LYMPHOID TISSUE LYMPHOMA TRANSLOCATION PROTEIN 1-LIKE"/>
    <property type="match status" value="1"/>
</dbReference>
<dbReference type="PROSITE" id="PS50835">
    <property type="entry name" value="IG_LIKE"/>
    <property type="match status" value="2"/>
</dbReference>
<dbReference type="InterPro" id="IPR013783">
    <property type="entry name" value="Ig-like_fold"/>
</dbReference>
<gene>
    <name evidence="5" type="primary">Malt1_2</name>
    <name evidence="5" type="ORF">CHATOR_R13919</name>
</gene>
<dbReference type="GO" id="GO:0006508">
    <property type="term" value="P:proteolysis"/>
    <property type="evidence" value="ECO:0007669"/>
    <property type="project" value="InterPro"/>
</dbReference>
<dbReference type="Pfam" id="PF00656">
    <property type="entry name" value="Peptidase_C14"/>
    <property type="match status" value="1"/>
</dbReference>
<evidence type="ECO:0000256" key="2">
    <source>
        <dbReference type="ARBA" id="ARBA00023319"/>
    </source>
</evidence>
<dbReference type="EMBL" id="VXAL01019675">
    <property type="protein sequence ID" value="NXK56582.1"/>
    <property type="molecule type" value="Genomic_DNA"/>
</dbReference>
<dbReference type="Gene3D" id="3.40.50.1460">
    <property type="match status" value="1"/>
</dbReference>
<dbReference type="Gene3D" id="2.60.40.10">
    <property type="entry name" value="Immunoglobulins"/>
    <property type="match status" value="2"/>
</dbReference>
<dbReference type="AlphaFoldDB" id="A0A7L0KLK1"/>
<evidence type="ECO:0000313" key="6">
    <source>
        <dbReference type="Proteomes" id="UP000537522"/>
    </source>
</evidence>
<keyword evidence="2" id="KW-0393">Immunoglobulin domain</keyword>
<feature type="domain" description="Ig-like" evidence="4">
    <location>
        <begin position="105"/>
        <end position="185"/>
    </location>
</feature>
<dbReference type="InterPro" id="IPR001309">
    <property type="entry name" value="Pept_C14_p20"/>
</dbReference>
<name>A0A7L0KLK1_CHATO</name>
<organism evidence="5 6">
    <name type="scientific">Chauna torquata</name>
    <name type="common">Southern screamer</name>
    <dbReference type="NCBI Taxonomy" id="30388"/>
    <lineage>
        <taxon>Eukaryota</taxon>
        <taxon>Metazoa</taxon>
        <taxon>Chordata</taxon>
        <taxon>Craniata</taxon>
        <taxon>Vertebrata</taxon>
        <taxon>Euteleostomi</taxon>
        <taxon>Archelosauria</taxon>
        <taxon>Archosauria</taxon>
        <taxon>Dinosauria</taxon>
        <taxon>Saurischia</taxon>
        <taxon>Theropoda</taxon>
        <taxon>Coelurosauria</taxon>
        <taxon>Aves</taxon>
        <taxon>Neognathae</taxon>
        <taxon>Galloanserae</taxon>
        <taxon>Anseriformes</taxon>
        <taxon>Anhimidae</taxon>
        <taxon>Chauna</taxon>
    </lineage>
</organism>
<dbReference type="SUPFAM" id="SSF52129">
    <property type="entry name" value="Caspase-like"/>
    <property type="match status" value="1"/>
</dbReference>
<dbReference type="SMART" id="SM00409">
    <property type="entry name" value="IG"/>
    <property type="match status" value="2"/>
</dbReference>
<dbReference type="SUPFAM" id="SSF48726">
    <property type="entry name" value="Immunoglobulin"/>
    <property type="match status" value="2"/>
</dbReference>
<dbReference type="FunFam" id="2.60.40.10:FF:000032">
    <property type="entry name" value="palladin isoform X1"/>
    <property type="match status" value="1"/>
</dbReference>
<dbReference type="SMART" id="SM00408">
    <property type="entry name" value="IGc2"/>
    <property type="match status" value="1"/>
</dbReference>
<evidence type="ECO:0000313" key="5">
    <source>
        <dbReference type="EMBL" id="NXK56582.1"/>
    </source>
</evidence>
<dbReference type="PANTHER" id="PTHR22576">
    <property type="entry name" value="MUCOSA ASSOCIATED LYMPHOID TISSUE LYMPHOMA TRANSLOCATION PROTEIN 1/PARACASPASE"/>
    <property type="match status" value="1"/>
</dbReference>
<feature type="domain" description="Caspase family p20" evidence="3">
    <location>
        <begin position="213"/>
        <end position="257"/>
    </location>
</feature>
<feature type="non-terminal residue" evidence="5">
    <location>
        <position position="1"/>
    </location>
</feature>
<dbReference type="InterPro" id="IPR029030">
    <property type="entry name" value="Caspase-like_dom_sf"/>
</dbReference>
<dbReference type="PROSITE" id="PS50208">
    <property type="entry name" value="CASPASE_P20"/>
    <property type="match status" value="1"/>
</dbReference>